<dbReference type="EMBL" id="JARJCN010000066">
    <property type="protein sequence ID" value="KAJ7078471.1"/>
    <property type="molecule type" value="Genomic_DNA"/>
</dbReference>
<dbReference type="AlphaFoldDB" id="A0AAD6TW69"/>
<evidence type="ECO:0000256" key="1">
    <source>
        <dbReference type="SAM" id="MobiDB-lite"/>
    </source>
</evidence>
<comment type="caution">
    <text evidence="2">The sequence shown here is derived from an EMBL/GenBank/DDBJ whole genome shotgun (WGS) entry which is preliminary data.</text>
</comment>
<keyword evidence="3" id="KW-1185">Reference proteome</keyword>
<sequence length="246" mass="26928">MSSNARGNLRAPSQFFYTPQPLHAVPTNVLGQKPPVDAVESYIDSVEPDMLSFYPSALTQSSPSEVPSGNEDPAVFFELYKKESVVHLLRTAPNNVLHLSGNQAYNSLLRDYQKVVGFNNQMMDFLRNTMNETLRITNTISADFGTNLWAQQYYHVPPIFLVNPDMRSYSSQGGTQVQDAPVDPPPAATPAFTGPRPRRAASSSPADSAPSQDDSFNALAKVISVGAGAELALGMETLYPERFGRR</sequence>
<accession>A0AAD6TW69</accession>
<protein>
    <submittedName>
        <fullName evidence="2">Uncharacterized protein</fullName>
    </submittedName>
</protein>
<feature type="compositionally biased region" description="Low complexity" evidence="1">
    <location>
        <begin position="189"/>
        <end position="213"/>
    </location>
</feature>
<evidence type="ECO:0000313" key="2">
    <source>
        <dbReference type="EMBL" id="KAJ7078471.1"/>
    </source>
</evidence>
<dbReference type="Proteomes" id="UP001222325">
    <property type="component" value="Unassembled WGS sequence"/>
</dbReference>
<proteinExistence type="predicted"/>
<name>A0AAD6TW69_9AGAR</name>
<reference evidence="2" key="1">
    <citation type="submission" date="2023-03" db="EMBL/GenBank/DDBJ databases">
        <title>Massive genome expansion in bonnet fungi (Mycena s.s.) driven by repeated elements and novel gene families across ecological guilds.</title>
        <authorList>
            <consortium name="Lawrence Berkeley National Laboratory"/>
            <person name="Harder C.B."/>
            <person name="Miyauchi S."/>
            <person name="Viragh M."/>
            <person name="Kuo A."/>
            <person name="Thoen E."/>
            <person name="Andreopoulos B."/>
            <person name="Lu D."/>
            <person name="Skrede I."/>
            <person name="Drula E."/>
            <person name="Henrissat B."/>
            <person name="Morin E."/>
            <person name="Kohler A."/>
            <person name="Barry K."/>
            <person name="LaButti K."/>
            <person name="Morin E."/>
            <person name="Salamov A."/>
            <person name="Lipzen A."/>
            <person name="Mereny Z."/>
            <person name="Hegedus B."/>
            <person name="Baldrian P."/>
            <person name="Stursova M."/>
            <person name="Weitz H."/>
            <person name="Taylor A."/>
            <person name="Grigoriev I.V."/>
            <person name="Nagy L.G."/>
            <person name="Martin F."/>
            <person name="Kauserud H."/>
        </authorList>
    </citation>
    <scope>NUCLEOTIDE SEQUENCE</scope>
    <source>
        <strain evidence="2">CBHHK173m</strain>
    </source>
</reference>
<organism evidence="2 3">
    <name type="scientific">Mycena belliarum</name>
    <dbReference type="NCBI Taxonomy" id="1033014"/>
    <lineage>
        <taxon>Eukaryota</taxon>
        <taxon>Fungi</taxon>
        <taxon>Dikarya</taxon>
        <taxon>Basidiomycota</taxon>
        <taxon>Agaricomycotina</taxon>
        <taxon>Agaricomycetes</taxon>
        <taxon>Agaricomycetidae</taxon>
        <taxon>Agaricales</taxon>
        <taxon>Marasmiineae</taxon>
        <taxon>Mycenaceae</taxon>
        <taxon>Mycena</taxon>
    </lineage>
</organism>
<feature type="region of interest" description="Disordered" evidence="1">
    <location>
        <begin position="170"/>
        <end position="213"/>
    </location>
</feature>
<evidence type="ECO:0000313" key="3">
    <source>
        <dbReference type="Proteomes" id="UP001222325"/>
    </source>
</evidence>
<gene>
    <name evidence="2" type="ORF">B0H15DRAFT_954601</name>
</gene>